<feature type="compositionally biased region" description="Polar residues" evidence="1">
    <location>
        <begin position="144"/>
        <end position="158"/>
    </location>
</feature>
<evidence type="ECO:0000313" key="3">
    <source>
        <dbReference type="Proteomes" id="UP000030687"/>
    </source>
</evidence>
<dbReference type="Gramene" id="ESR54060">
    <property type="protein sequence ID" value="ESR54060"/>
    <property type="gene ID" value="CICLE_v10021731mg"/>
</dbReference>
<reference evidence="2 3" key="1">
    <citation type="submission" date="2013-10" db="EMBL/GenBank/DDBJ databases">
        <authorList>
            <consortium name="International Citrus Genome Consortium"/>
            <person name="Jenkins J."/>
            <person name="Schmutz J."/>
            <person name="Prochnik S."/>
            <person name="Rokhsar D."/>
            <person name="Gmitter F."/>
            <person name="Ollitrault P."/>
            <person name="Machado M."/>
            <person name="Talon M."/>
            <person name="Wincker P."/>
            <person name="Jaillon O."/>
            <person name="Morgante M."/>
        </authorList>
    </citation>
    <scope>NUCLEOTIDE SEQUENCE</scope>
    <source>
        <strain evidence="3">cv. Clemenules</strain>
    </source>
</reference>
<dbReference type="eggNOG" id="ENOG502S4XA">
    <property type="taxonomic scope" value="Eukaryota"/>
</dbReference>
<dbReference type="PANTHER" id="PTHR33914:SF2">
    <property type="entry name" value="OS02G0582100 PROTEIN"/>
    <property type="match status" value="1"/>
</dbReference>
<proteinExistence type="predicted"/>
<evidence type="ECO:0000256" key="1">
    <source>
        <dbReference type="SAM" id="MobiDB-lite"/>
    </source>
</evidence>
<name>V4TQQ5_CITCL</name>
<dbReference type="KEGG" id="cic:CICLE_v10021731mg"/>
<dbReference type="FunCoup" id="V4TQQ5">
    <property type="interactions" value="611"/>
</dbReference>
<feature type="compositionally biased region" description="Low complexity" evidence="1">
    <location>
        <begin position="128"/>
        <end position="143"/>
    </location>
</feature>
<sequence length="263" mass="29564">MESDTPELVAFFEEQDYQFVKDIFMDREVPLMNKCLVENCELDHKIISCVLSSDDRESDNGTLEAMSSMSNESKIRIENDTSTDVTRKSSLENWMLEHEDDSDATSCSEEELANFMLPSAAEIADDNSYSSEATSESEVESGSLNTTNSEEEFQNQADSETKITFKPLDEISQSLTGSGQSFVDQHDQVDPGEPLSFSARVEQVPCTGSNSLRSSSSSASLHSFAFPILPSEWNGSPVRMVKTDKKQTRKQKRWRKFFLCCKF</sequence>
<dbReference type="STRING" id="85681.V4TQQ5"/>
<dbReference type="PANTHER" id="PTHR33914">
    <property type="entry name" value="18S PRE-RIBOSOMAL ASSEMBLY PROTEIN GAR2-LIKE PROTEIN"/>
    <property type="match status" value="1"/>
</dbReference>
<organism evidence="2 3">
    <name type="scientific">Citrus clementina</name>
    <name type="common">Clementine</name>
    <name type="synonym">Citrus deliciosa x Citrus sinensis</name>
    <dbReference type="NCBI Taxonomy" id="85681"/>
    <lineage>
        <taxon>Eukaryota</taxon>
        <taxon>Viridiplantae</taxon>
        <taxon>Streptophyta</taxon>
        <taxon>Embryophyta</taxon>
        <taxon>Tracheophyta</taxon>
        <taxon>Spermatophyta</taxon>
        <taxon>Magnoliopsida</taxon>
        <taxon>eudicotyledons</taxon>
        <taxon>Gunneridae</taxon>
        <taxon>Pentapetalae</taxon>
        <taxon>rosids</taxon>
        <taxon>malvids</taxon>
        <taxon>Sapindales</taxon>
        <taxon>Rutaceae</taxon>
        <taxon>Aurantioideae</taxon>
        <taxon>Citrus</taxon>
    </lineage>
</organism>
<feature type="compositionally biased region" description="Basic and acidic residues" evidence="1">
    <location>
        <begin position="73"/>
        <end position="84"/>
    </location>
</feature>
<dbReference type="AlphaFoldDB" id="V4TQQ5"/>
<evidence type="ECO:0000313" key="2">
    <source>
        <dbReference type="EMBL" id="ESR54060.1"/>
    </source>
</evidence>
<dbReference type="InterPro" id="IPR040378">
    <property type="entry name" value="BASL"/>
</dbReference>
<dbReference type="InParanoid" id="V4TQQ5"/>
<dbReference type="Proteomes" id="UP000030687">
    <property type="component" value="Unassembled WGS sequence"/>
</dbReference>
<dbReference type="EMBL" id="KI536661">
    <property type="protein sequence ID" value="ESR54060.1"/>
    <property type="molecule type" value="Genomic_DNA"/>
</dbReference>
<keyword evidence="3" id="KW-1185">Reference proteome</keyword>
<feature type="region of interest" description="Disordered" evidence="1">
    <location>
        <begin position="125"/>
        <end position="158"/>
    </location>
</feature>
<gene>
    <name evidence="2" type="ORF">CICLE_v10021731mg</name>
</gene>
<dbReference type="GO" id="GO:0009786">
    <property type="term" value="P:regulation of asymmetric cell division"/>
    <property type="evidence" value="ECO:0007669"/>
    <property type="project" value="InterPro"/>
</dbReference>
<feature type="region of interest" description="Disordered" evidence="1">
    <location>
        <begin position="54"/>
        <end position="84"/>
    </location>
</feature>
<dbReference type="OMA" id="EMASGDC"/>
<protein>
    <submittedName>
        <fullName evidence="2">Uncharacterized protein</fullName>
    </submittedName>
</protein>
<accession>V4TQQ5</accession>